<evidence type="ECO:0000256" key="6">
    <source>
        <dbReference type="SAM" id="Phobius"/>
    </source>
</evidence>
<dbReference type="GO" id="GO:0035725">
    <property type="term" value="P:sodium ion transmembrane transport"/>
    <property type="evidence" value="ECO:0007669"/>
    <property type="project" value="TreeGrafter"/>
</dbReference>
<accession>A0A812HV52</accession>
<keyword evidence="9" id="KW-1185">Reference proteome</keyword>
<proteinExistence type="predicted"/>
<comment type="caution">
    <text evidence="8">The sequence shown here is derived from an EMBL/GenBank/DDBJ whole genome shotgun (WGS) entry which is preliminary data.</text>
</comment>
<dbReference type="SUPFAM" id="SSF81324">
    <property type="entry name" value="Voltage-gated potassium channels"/>
    <property type="match status" value="1"/>
</dbReference>
<dbReference type="PANTHER" id="PTHR45689:SF5">
    <property type="entry name" value="I[[H]] CHANNEL, ISOFORM E"/>
    <property type="match status" value="1"/>
</dbReference>
<protein>
    <submittedName>
        <fullName evidence="8">Eag protein</fullName>
    </submittedName>
</protein>
<dbReference type="InterPro" id="IPR005821">
    <property type="entry name" value="Ion_trans_dom"/>
</dbReference>
<keyword evidence="2 6" id="KW-0812">Transmembrane</keyword>
<dbReference type="EMBL" id="CAJNDS010000113">
    <property type="protein sequence ID" value="CAE6961070.1"/>
    <property type="molecule type" value="Genomic_DNA"/>
</dbReference>
<dbReference type="GO" id="GO:0003254">
    <property type="term" value="P:regulation of membrane depolarization"/>
    <property type="evidence" value="ECO:0007669"/>
    <property type="project" value="TreeGrafter"/>
</dbReference>
<dbReference type="Proteomes" id="UP000604046">
    <property type="component" value="Unassembled WGS sequence"/>
</dbReference>
<evidence type="ECO:0000313" key="8">
    <source>
        <dbReference type="EMBL" id="CAE6961070.1"/>
    </source>
</evidence>
<evidence type="ECO:0000256" key="3">
    <source>
        <dbReference type="ARBA" id="ARBA00022989"/>
    </source>
</evidence>
<dbReference type="OrthoDB" id="442031at2759"/>
<evidence type="ECO:0000256" key="5">
    <source>
        <dbReference type="SAM" id="MobiDB-lite"/>
    </source>
</evidence>
<feature type="compositionally biased region" description="Basic residues" evidence="5">
    <location>
        <begin position="773"/>
        <end position="784"/>
    </location>
</feature>
<comment type="subcellular location">
    <subcellularLocation>
        <location evidence="1">Membrane</location>
        <topology evidence="1">Multi-pass membrane protein</topology>
    </subcellularLocation>
</comment>
<dbReference type="InterPro" id="IPR051413">
    <property type="entry name" value="K/Na_HCN_channel"/>
</dbReference>
<dbReference type="Gene3D" id="1.10.287.70">
    <property type="match status" value="1"/>
</dbReference>
<dbReference type="GO" id="GO:0098855">
    <property type="term" value="C:HCN channel complex"/>
    <property type="evidence" value="ECO:0007669"/>
    <property type="project" value="TreeGrafter"/>
</dbReference>
<feature type="domain" description="Ion transport" evidence="7">
    <location>
        <begin position="3"/>
        <end position="170"/>
    </location>
</feature>
<dbReference type="InterPro" id="IPR018490">
    <property type="entry name" value="cNMP-bd_dom_sf"/>
</dbReference>
<evidence type="ECO:0000313" key="9">
    <source>
        <dbReference type="Proteomes" id="UP000604046"/>
    </source>
</evidence>
<dbReference type="SUPFAM" id="SSF51206">
    <property type="entry name" value="cAMP-binding domain-like"/>
    <property type="match status" value="1"/>
</dbReference>
<sequence>MAVLTYDLFMVPASVFHFEKSTQESMRVLQIMCTIYWLSDIPATFFTAVYANNTLLTQRWDIAKEYLQTWFAFDIFVLIPDMYSIATYTDDVSAEAADGVGVVRALRAGRLLRLLRFLRLLRLFKLMKVLRKLIEQVNNAIILLALRIIKYGFMTIYLAHVLACLWFAIGDVDRGWVSLAGREHLERPMAHRLGESGHRQSFHGSITNTMADIERRRQRKKQLLQSVREYCSSHHISVTHAMSIKSYVEREHSRKKSLQAHLELLETLPQDMLRELFHEARSQTLQHHGFFDEMGRRDPPMEMDLCNKALSERFVLVSDKIFIPEQVAVNMYLLSTGQCPMVKCPIQEPAGCQCSKPLRTYYAVTVTDLRVVCLHPDNDVFALVIQVPLLSDCMDHLMSWRRDDFQVAFARQMAASLPRTLAVWWRVRSRLTPVFTFSCRILDPVSSEIKDRVAKVWNTTYWNNTDAFQVCVASLTLALCGENVDRAFWGVGSGGVGQSLQTAHLHLEEMHKQAARLLGKIVVAGQETVQGARKSMREDIYKKHISADKVPERLPYAVDAALVALRGWKRFEMNAYPRLLVKPAFHLCVFLCLSGTLFSFMSFVPSLVPRPWKFVSVTEPAIHFRRTVACRLTCLAVRASCALAVEETGTVDPLEKVLQASEPPPPVNKVQRAKEARAREQNQNVKEIKEWLLQERKDIFTAAQMRAVKGCVSFSFSRRDAGDILEKLAADGRFLSIPLRVRHRSRVKSMGLESSRTLNLKTLAKRYNQQRQGGKKRGAPKRKLTQNGSDVKLGEDLARLADQEGEFEESKTLAEAGEVDEDGLVTVQRQYFYP</sequence>
<evidence type="ECO:0000256" key="4">
    <source>
        <dbReference type="ARBA" id="ARBA00023136"/>
    </source>
</evidence>
<feature type="transmembrane region" description="Helical" evidence="6">
    <location>
        <begin position="151"/>
        <end position="169"/>
    </location>
</feature>
<evidence type="ECO:0000256" key="1">
    <source>
        <dbReference type="ARBA" id="ARBA00004141"/>
    </source>
</evidence>
<feature type="region of interest" description="Disordered" evidence="5">
    <location>
        <begin position="767"/>
        <end position="788"/>
    </location>
</feature>
<gene>
    <name evidence="8" type="primary">eag</name>
    <name evidence="8" type="ORF">SNAT2548_LOCUS1957</name>
</gene>
<keyword evidence="3 6" id="KW-1133">Transmembrane helix</keyword>
<evidence type="ECO:0000256" key="2">
    <source>
        <dbReference type="ARBA" id="ARBA00022692"/>
    </source>
</evidence>
<organism evidence="8 9">
    <name type="scientific">Symbiodinium natans</name>
    <dbReference type="NCBI Taxonomy" id="878477"/>
    <lineage>
        <taxon>Eukaryota</taxon>
        <taxon>Sar</taxon>
        <taxon>Alveolata</taxon>
        <taxon>Dinophyceae</taxon>
        <taxon>Suessiales</taxon>
        <taxon>Symbiodiniaceae</taxon>
        <taxon>Symbiodinium</taxon>
    </lineage>
</organism>
<evidence type="ECO:0000259" key="7">
    <source>
        <dbReference type="Pfam" id="PF00520"/>
    </source>
</evidence>
<dbReference type="AlphaFoldDB" id="A0A812HV52"/>
<dbReference type="PANTHER" id="PTHR45689">
    <property type="entry name" value="I[[H]] CHANNEL, ISOFORM E"/>
    <property type="match status" value="1"/>
</dbReference>
<dbReference type="Pfam" id="PF00520">
    <property type="entry name" value="Ion_trans"/>
    <property type="match status" value="1"/>
</dbReference>
<name>A0A812HV52_9DINO</name>
<dbReference type="GO" id="GO:0005249">
    <property type="term" value="F:voltage-gated potassium channel activity"/>
    <property type="evidence" value="ECO:0007669"/>
    <property type="project" value="TreeGrafter"/>
</dbReference>
<reference evidence="8" key="1">
    <citation type="submission" date="2021-02" db="EMBL/GenBank/DDBJ databases">
        <authorList>
            <person name="Dougan E. K."/>
            <person name="Rhodes N."/>
            <person name="Thang M."/>
            <person name="Chan C."/>
        </authorList>
    </citation>
    <scope>NUCLEOTIDE SEQUENCE</scope>
</reference>
<keyword evidence="4 6" id="KW-0472">Membrane</keyword>